<keyword evidence="2" id="KW-1185">Reference proteome</keyword>
<evidence type="ECO:0000313" key="1">
    <source>
        <dbReference type="EMBL" id="KAF9118789.1"/>
    </source>
</evidence>
<feature type="non-terminal residue" evidence="1">
    <location>
        <position position="1"/>
    </location>
</feature>
<evidence type="ECO:0000313" key="2">
    <source>
        <dbReference type="Proteomes" id="UP000748756"/>
    </source>
</evidence>
<organism evidence="1 2">
    <name type="scientific">Linnemannia schmuckeri</name>
    <dbReference type="NCBI Taxonomy" id="64567"/>
    <lineage>
        <taxon>Eukaryota</taxon>
        <taxon>Fungi</taxon>
        <taxon>Fungi incertae sedis</taxon>
        <taxon>Mucoromycota</taxon>
        <taxon>Mortierellomycotina</taxon>
        <taxon>Mortierellomycetes</taxon>
        <taxon>Mortierellales</taxon>
        <taxon>Mortierellaceae</taxon>
        <taxon>Linnemannia</taxon>
    </lineage>
</organism>
<comment type="caution">
    <text evidence="1">The sequence shown here is derived from an EMBL/GenBank/DDBJ whole genome shotgun (WGS) entry which is preliminary data.</text>
</comment>
<reference evidence="1" key="1">
    <citation type="journal article" date="2020" name="Fungal Divers.">
        <title>Resolving the Mortierellaceae phylogeny through synthesis of multi-gene phylogenetics and phylogenomics.</title>
        <authorList>
            <person name="Vandepol N."/>
            <person name="Liber J."/>
            <person name="Desiro A."/>
            <person name="Na H."/>
            <person name="Kennedy M."/>
            <person name="Barry K."/>
            <person name="Grigoriev I.V."/>
            <person name="Miller A.N."/>
            <person name="O'Donnell K."/>
            <person name="Stajich J.E."/>
            <person name="Bonito G."/>
        </authorList>
    </citation>
    <scope>NUCLEOTIDE SEQUENCE</scope>
    <source>
        <strain evidence="1">NRRL 6426</strain>
    </source>
</reference>
<accession>A0A9P5R104</accession>
<dbReference type="Proteomes" id="UP000748756">
    <property type="component" value="Unassembled WGS sequence"/>
</dbReference>
<sequence>MDPLSCLPVECLEHIIRCVGNLVPATDSSPASNLEGASSTVTLYQPPLQTPFKTCRLMPLERFSLYDCDIDVLPDIDAIATAFNETLEPLFIKFQADRDSNQTALFGRAWTADLTRLRRFEIHAQGRKLALDPSLLSHYSNLVEVEITDSIHAYTFITQADLFVPGAEEGSTLERIVAPNFWRLYMNGHWSFEDLA</sequence>
<gene>
    <name evidence="1" type="ORF">BG015_006518</name>
</gene>
<dbReference type="AlphaFoldDB" id="A0A9P5R104"/>
<dbReference type="EMBL" id="JAAAUQ010003127">
    <property type="protein sequence ID" value="KAF9118789.1"/>
    <property type="molecule type" value="Genomic_DNA"/>
</dbReference>
<name>A0A9P5R104_9FUNG</name>
<protein>
    <submittedName>
        <fullName evidence="1">Uncharacterized protein</fullName>
    </submittedName>
</protein>
<proteinExistence type="predicted"/>